<dbReference type="AlphaFoldDB" id="A0A225DG05"/>
<dbReference type="Gene3D" id="1.10.10.60">
    <property type="entry name" value="Homeodomain-like"/>
    <property type="match status" value="1"/>
</dbReference>
<evidence type="ECO:0000313" key="2">
    <source>
        <dbReference type="Proteomes" id="UP000214646"/>
    </source>
</evidence>
<dbReference type="Proteomes" id="UP000214646">
    <property type="component" value="Unassembled WGS sequence"/>
</dbReference>
<proteinExistence type="predicted"/>
<sequence length="94" mass="10393">MAEGERGRPTKLTPLIKKVVLMALEGGATRKTAAEMAKVSPRTLQLWLRLGLSPDAEAEYREFRTEVLRAEAEAVLSCVDLIRKAGKKDWRAAA</sequence>
<dbReference type="EMBL" id="NIDE01000014">
    <property type="protein sequence ID" value="OWK38574.1"/>
    <property type="molecule type" value="Genomic_DNA"/>
</dbReference>
<protein>
    <submittedName>
        <fullName evidence="1">Uncharacterized protein</fullName>
    </submittedName>
</protein>
<gene>
    <name evidence="1" type="ORF">FRUB_07694</name>
</gene>
<evidence type="ECO:0000313" key="1">
    <source>
        <dbReference type="EMBL" id="OWK38574.1"/>
    </source>
</evidence>
<organism evidence="1 2">
    <name type="scientific">Fimbriiglobus ruber</name>
    <dbReference type="NCBI Taxonomy" id="1908690"/>
    <lineage>
        <taxon>Bacteria</taxon>
        <taxon>Pseudomonadati</taxon>
        <taxon>Planctomycetota</taxon>
        <taxon>Planctomycetia</taxon>
        <taxon>Gemmatales</taxon>
        <taxon>Gemmataceae</taxon>
        <taxon>Fimbriiglobus</taxon>
    </lineage>
</organism>
<name>A0A225DG05_9BACT</name>
<accession>A0A225DG05</accession>
<dbReference type="OrthoDB" id="285738at2"/>
<reference evidence="2" key="1">
    <citation type="submission" date="2017-06" db="EMBL/GenBank/DDBJ databases">
        <title>Genome analysis of Fimbriiglobus ruber SP5, the first member of the order Planctomycetales with confirmed chitinolytic capability.</title>
        <authorList>
            <person name="Ravin N.V."/>
            <person name="Rakitin A.L."/>
            <person name="Ivanova A.A."/>
            <person name="Beletsky A.V."/>
            <person name="Kulichevskaya I.S."/>
            <person name="Mardanov A.V."/>
            <person name="Dedysh S.N."/>
        </authorList>
    </citation>
    <scope>NUCLEOTIDE SEQUENCE [LARGE SCALE GENOMIC DNA]</scope>
    <source>
        <strain evidence="2">SP5</strain>
    </source>
</reference>
<comment type="caution">
    <text evidence="1">The sequence shown here is derived from an EMBL/GenBank/DDBJ whole genome shotgun (WGS) entry which is preliminary data.</text>
</comment>
<dbReference type="RefSeq" id="WP_088258341.1">
    <property type="nucleotide sequence ID" value="NZ_NIDE01000014.1"/>
</dbReference>
<keyword evidence="2" id="KW-1185">Reference proteome</keyword>